<feature type="transmembrane region" description="Helical" evidence="1">
    <location>
        <begin position="315"/>
        <end position="337"/>
    </location>
</feature>
<keyword evidence="1" id="KW-0472">Membrane</keyword>
<keyword evidence="3" id="KW-1185">Reference proteome</keyword>
<keyword evidence="1" id="KW-0812">Transmembrane</keyword>
<gene>
    <name evidence="2" type="ORF">GCM10009665_71310</name>
</gene>
<proteinExistence type="predicted"/>
<feature type="transmembrane region" description="Helical" evidence="1">
    <location>
        <begin position="131"/>
        <end position="149"/>
    </location>
</feature>
<organism evidence="2 3">
    <name type="scientific">Kitasatospora nipponensis</name>
    <dbReference type="NCBI Taxonomy" id="258049"/>
    <lineage>
        <taxon>Bacteria</taxon>
        <taxon>Bacillati</taxon>
        <taxon>Actinomycetota</taxon>
        <taxon>Actinomycetes</taxon>
        <taxon>Kitasatosporales</taxon>
        <taxon>Streptomycetaceae</taxon>
        <taxon>Kitasatospora</taxon>
    </lineage>
</organism>
<feature type="transmembrane region" description="Helical" evidence="1">
    <location>
        <begin position="277"/>
        <end position="295"/>
    </location>
</feature>
<feature type="transmembrane region" description="Helical" evidence="1">
    <location>
        <begin position="210"/>
        <end position="232"/>
    </location>
</feature>
<feature type="transmembrane region" description="Helical" evidence="1">
    <location>
        <begin position="98"/>
        <end position="119"/>
    </location>
</feature>
<sequence length="340" mass="35592">MTINQLEVGHPARPAAAAALLTSAAGAAAFTLFAYLTTQVRVVRAGSPWQDDPYDAVVTFTMFFVPLLGALGGARTLLCRRDRPLPRYRIEQVLRAALVCTLLVAATLATDWAAVAARADRASWDSGTTPWLIASLLPLTGVTVESLLLHRRAIRRLPKPVRGAEDTSGDWLDDLVPLANLLADPRSRTGRALAVLIGRGKVLGFVRLRFAPLAAAAAVAAGLLVATGLASGEGWPGVLLFTVETAVFAGGTFAFAMICNSALRFAASPPASRTRRAARIATTAGASALPASLALRDTAWQLLGLGNQVDSIGQWAAITLAFALLMGALTFGVTATATRK</sequence>
<reference evidence="3" key="1">
    <citation type="journal article" date="2019" name="Int. J. Syst. Evol. Microbiol.">
        <title>The Global Catalogue of Microorganisms (GCM) 10K type strain sequencing project: providing services to taxonomists for standard genome sequencing and annotation.</title>
        <authorList>
            <consortium name="The Broad Institute Genomics Platform"/>
            <consortium name="The Broad Institute Genome Sequencing Center for Infectious Disease"/>
            <person name="Wu L."/>
            <person name="Ma J."/>
        </authorList>
    </citation>
    <scope>NUCLEOTIDE SEQUENCE [LARGE SCALE GENOMIC DNA]</scope>
    <source>
        <strain evidence="3">JCM 13004</strain>
    </source>
</reference>
<evidence type="ECO:0000313" key="3">
    <source>
        <dbReference type="Proteomes" id="UP001500037"/>
    </source>
</evidence>
<evidence type="ECO:0000256" key="1">
    <source>
        <dbReference type="SAM" id="Phobius"/>
    </source>
</evidence>
<name>A0ABP4HQ72_9ACTN</name>
<dbReference type="EMBL" id="BAAALF010000236">
    <property type="protein sequence ID" value="GAA1273208.1"/>
    <property type="molecule type" value="Genomic_DNA"/>
</dbReference>
<feature type="transmembrane region" description="Helical" evidence="1">
    <location>
        <begin position="238"/>
        <end position="265"/>
    </location>
</feature>
<feature type="transmembrane region" description="Helical" evidence="1">
    <location>
        <begin position="12"/>
        <end position="36"/>
    </location>
</feature>
<protein>
    <submittedName>
        <fullName evidence="2">Uncharacterized protein</fullName>
    </submittedName>
</protein>
<accession>A0ABP4HQ72</accession>
<feature type="transmembrane region" description="Helical" evidence="1">
    <location>
        <begin position="56"/>
        <end position="78"/>
    </location>
</feature>
<comment type="caution">
    <text evidence="2">The sequence shown here is derived from an EMBL/GenBank/DDBJ whole genome shotgun (WGS) entry which is preliminary data.</text>
</comment>
<keyword evidence="1" id="KW-1133">Transmembrane helix</keyword>
<evidence type="ECO:0000313" key="2">
    <source>
        <dbReference type="EMBL" id="GAA1273208.1"/>
    </source>
</evidence>
<dbReference type="Proteomes" id="UP001500037">
    <property type="component" value="Unassembled WGS sequence"/>
</dbReference>